<dbReference type="Gene3D" id="3.40.190.10">
    <property type="entry name" value="Periplasmic binding protein-like II"/>
    <property type="match status" value="2"/>
</dbReference>
<dbReference type="GeneID" id="78365099"/>
<dbReference type="InterPro" id="IPR050490">
    <property type="entry name" value="Bact_solute-bd_prot1"/>
</dbReference>
<organism evidence="2 3">
    <name type="scientific">Enterococcus asini ATCC 700915</name>
    <dbReference type="NCBI Taxonomy" id="1158606"/>
    <lineage>
        <taxon>Bacteria</taxon>
        <taxon>Bacillati</taxon>
        <taxon>Bacillota</taxon>
        <taxon>Bacilli</taxon>
        <taxon>Lactobacillales</taxon>
        <taxon>Enterococcaceae</taxon>
        <taxon>Enterococcus</taxon>
    </lineage>
</organism>
<evidence type="ECO:0000256" key="1">
    <source>
        <dbReference type="SAM" id="SignalP"/>
    </source>
</evidence>
<dbReference type="PANTHER" id="PTHR43649">
    <property type="entry name" value="ARABINOSE-BINDING PROTEIN-RELATED"/>
    <property type="match status" value="1"/>
</dbReference>
<feature type="chain" id="PRO_5038849149" description="Extracellular solute-binding protein" evidence="1">
    <location>
        <begin position="23"/>
        <end position="440"/>
    </location>
</feature>
<dbReference type="STRING" id="57732.RU94_GL001934"/>
<dbReference type="PROSITE" id="PS51257">
    <property type="entry name" value="PROKAR_LIPOPROTEIN"/>
    <property type="match status" value="1"/>
</dbReference>
<dbReference type="PATRIC" id="fig|1158606.3.peg.1621"/>
<reference evidence="2 3" key="1">
    <citation type="submission" date="2013-02" db="EMBL/GenBank/DDBJ databases">
        <title>The Genome Sequence of Enterococcus asini ATCC_700915.</title>
        <authorList>
            <consortium name="The Broad Institute Genome Sequencing Platform"/>
            <consortium name="The Broad Institute Genome Sequencing Center for Infectious Disease"/>
            <person name="Earl A.M."/>
            <person name="Gilmore M.S."/>
            <person name="Lebreton F."/>
            <person name="Walker B."/>
            <person name="Young S.K."/>
            <person name="Zeng Q."/>
            <person name="Gargeya S."/>
            <person name="Fitzgerald M."/>
            <person name="Haas B."/>
            <person name="Abouelleil A."/>
            <person name="Alvarado L."/>
            <person name="Arachchi H.M."/>
            <person name="Berlin A.M."/>
            <person name="Chapman S.B."/>
            <person name="Dewar J."/>
            <person name="Goldberg J."/>
            <person name="Griggs A."/>
            <person name="Gujja S."/>
            <person name="Hansen M."/>
            <person name="Howarth C."/>
            <person name="Imamovic A."/>
            <person name="Larimer J."/>
            <person name="McCowan C."/>
            <person name="Murphy C."/>
            <person name="Neiman D."/>
            <person name="Pearson M."/>
            <person name="Priest M."/>
            <person name="Roberts A."/>
            <person name="Saif S."/>
            <person name="Shea T."/>
            <person name="Sisk P."/>
            <person name="Sykes S."/>
            <person name="Wortman J."/>
            <person name="Nusbaum C."/>
            <person name="Birren B."/>
        </authorList>
    </citation>
    <scope>NUCLEOTIDE SEQUENCE [LARGE SCALE GENOMIC DNA]</scope>
    <source>
        <strain evidence="2 3">ATCC 700915</strain>
    </source>
</reference>
<dbReference type="Pfam" id="PF13416">
    <property type="entry name" value="SBP_bac_8"/>
    <property type="match status" value="1"/>
</dbReference>
<dbReference type="PANTHER" id="PTHR43649:SF11">
    <property type="entry name" value="ABC TRANSPORTER SUBSTRATE-BINDING PROTEIN YESO-RELATED"/>
    <property type="match status" value="1"/>
</dbReference>
<protein>
    <recommendedName>
        <fullName evidence="4">Extracellular solute-binding protein</fullName>
    </recommendedName>
</protein>
<dbReference type="OrthoDB" id="7918484at2"/>
<feature type="signal peptide" evidence="1">
    <location>
        <begin position="1"/>
        <end position="22"/>
    </location>
</feature>
<evidence type="ECO:0008006" key="4">
    <source>
        <dbReference type="Google" id="ProtNLM"/>
    </source>
</evidence>
<dbReference type="Proteomes" id="UP000013777">
    <property type="component" value="Unassembled WGS sequence"/>
</dbReference>
<evidence type="ECO:0000313" key="3">
    <source>
        <dbReference type="Proteomes" id="UP000013777"/>
    </source>
</evidence>
<keyword evidence="1" id="KW-0732">Signal</keyword>
<dbReference type="AlphaFoldDB" id="R2RRI6"/>
<dbReference type="SUPFAM" id="SSF53850">
    <property type="entry name" value="Periplasmic binding protein-like II"/>
    <property type="match status" value="1"/>
</dbReference>
<dbReference type="EMBL" id="AJAP01000016">
    <property type="protein sequence ID" value="EOH85980.1"/>
    <property type="molecule type" value="Genomic_DNA"/>
</dbReference>
<keyword evidence="3" id="KW-1185">Reference proteome</keyword>
<proteinExistence type="predicted"/>
<accession>R2RRI6</accession>
<comment type="caution">
    <text evidence="2">The sequence shown here is derived from an EMBL/GenBank/DDBJ whole genome shotgun (WGS) entry which is preliminary data.</text>
</comment>
<sequence length="440" mass="48576">MKTWKKIGISMMAALTMLGTLSACGSGKKESKSADGDVTLRFWWWGNDDRHQATLNMIKNFESENPKIDIKAEYVGFGSLEEKVTTMLTGGESTTPDIMQLDRAQVARFSPEGDGFYDLSKIKGIDLSTYDAEFLKTGQFNGVQNGIPLGKNVVSVLFNKTAFEKVGAEIPTSWDELKEAAQKFPEGSYPLVLPTPRFGTGIYLQQMTGETEFDDKGNMNYSKEQYKEALQWYTEMVEAGAFNSRKDYLENVGTEPVSLAQNAKFIAGEYAGVLEWTGGIAGNEQALKDADQELIVADMLKNADAKGAYSIAKPTFLIAVSKFEKNTEEVGKFVNDFINGKKANEILGVTRGVPASKEAAQTLVDADMIQGAVKQGYEYSQNVESLNETVFYEDATLQTILSDALENMELKGLSLDDAADYVYTKTQEQAEKLRATYKLD</sequence>
<dbReference type="eggNOG" id="COG1653">
    <property type="taxonomic scope" value="Bacteria"/>
</dbReference>
<dbReference type="InterPro" id="IPR006059">
    <property type="entry name" value="SBP"/>
</dbReference>
<evidence type="ECO:0000313" key="2">
    <source>
        <dbReference type="EMBL" id="EOH85980.1"/>
    </source>
</evidence>
<name>R2RRI6_9ENTE</name>
<gene>
    <name evidence="2" type="ORF">UAS_01671</name>
</gene>
<dbReference type="RefSeq" id="WP_010754303.1">
    <property type="nucleotide sequence ID" value="NZ_ASVU01000001.1"/>
</dbReference>
<dbReference type="HOGENOM" id="CLU_031285_5_0_9"/>